<protein>
    <submittedName>
        <fullName evidence="1">Uncharacterized protein</fullName>
    </submittedName>
</protein>
<accession>A0A8T4L6B6</accession>
<comment type="caution">
    <text evidence="1">The sequence shown here is derived from an EMBL/GenBank/DDBJ whole genome shotgun (WGS) entry which is preliminary data.</text>
</comment>
<organism evidence="1 2">
    <name type="scientific">Candidatus Iainarchaeum sp</name>
    <dbReference type="NCBI Taxonomy" id="3101447"/>
    <lineage>
        <taxon>Archaea</taxon>
        <taxon>Candidatus Iainarchaeota</taxon>
        <taxon>Candidatus Iainarchaeia</taxon>
        <taxon>Candidatus Iainarchaeales</taxon>
        <taxon>Candidatus Iainarchaeaceae</taxon>
        <taxon>Candidatus Iainarchaeum</taxon>
    </lineage>
</organism>
<reference evidence="1" key="1">
    <citation type="submission" date="2021-03" db="EMBL/GenBank/DDBJ databases">
        <authorList>
            <person name="Jaffe A."/>
        </authorList>
    </citation>
    <scope>NUCLEOTIDE SEQUENCE</scope>
    <source>
        <strain evidence="1">RIFCSPLOWO2_01_FULL_58_19</strain>
    </source>
</reference>
<reference evidence="1" key="2">
    <citation type="submission" date="2021-05" db="EMBL/GenBank/DDBJ databases">
        <title>Protein family content uncovers lineage relationships and bacterial pathway maintenance mechanisms in DPANN archaea.</title>
        <authorList>
            <person name="Castelle C.J."/>
            <person name="Meheust R."/>
            <person name="Jaffe A.L."/>
            <person name="Seitz K."/>
            <person name="Gong X."/>
            <person name="Baker B.J."/>
            <person name="Banfield J.F."/>
        </authorList>
    </citation>
    <scope>NUCLEOTIDE SEQUENCE</scope>
    <source>
        <strain evidence="1">RIFCSPLOWO2_01_FULL_58_19</strain>
    </source>
</reference>
<dbReference type="Proteomes" id="UP000678237">
    <property type="component" value="Unassembled WGS sequence"/>
</dbReference>
<sequence length="89" mass="10280">MSTELEKMYEQTESLKNVLLENNNIDILLYLSKYNPDATRDAIARRFGKEALEGLEDLKQLHLIREKEQQLTLTNEGIFQVEGLLTLAL</sequence>
<evidence type="ECO:0000313" key="1">
    <source>
        <dbReference type="EMBL" id="MBS3062818.1"/>
    </source>
</evidence>
<dbReference type="EMBL" id="JAGVWE010000003">
    <property type="protein sequence ID" value="MBS3062818.1"/>
    <property type="molecule type" value="Genomic_DNA"/>
</dbReference>
<dbReference type="AlphaFoldDB" id="A0A8T4L6B6"/>
<proteinExistence type="predicted"/>
<name>A0A8T4L6B6_9ARCH</name>
<evidence type="ECO:0000313" key="2">
    <source>
        <dbReference type="Proteomes" id="UP000678237"/>
    </source>
</evidence>
<gene>
    <name evidence="1" type="ORF">J4203_03015</name>
</gene>